<feature type="region of interest" description="Disordered" evidence="1">
    <location>
        <begin position="85"/>
        <end position="104"/>
    </location>
</feature>
<evidence type="ECO:0000313" key="2">
    <source>
        <dbReference type="EMBL" id="NNU16802.1"/>
    </source>
</evidence>
<name>A0A7Y3RMG3_9PROT</name>
<reference evidence="2 3" key="1">
    <citation type="submission" date="2020-05" db="EMBL/GenBank/DDBJ databases">
        <title>Parvularcula mediterraneae sp. nov., isolated from polypropylene straw from shallow seawater of the seashore of Laganas in Zakynthos island, Greece.</title>
        <authorList>
            <person name="Szabo I."/>
            <person name="Al-Omari J."/>
            <person name="Rado J."/>
            <person name="Szerdahelyi G.S."/>
        </authorList>
    </citation>
    <scope>NUCLEOTIDE SEQUENCE [LARGE SCALE GENOMIC DNA]</scope>
    <source>
        <strain evidence="2 3">ZS-1/3</strain>
    </source>
</reference>
<comment type="caution">
    <text evidence="2">The sequence shown here is derived from an EMBL/GenBank/DDBJ whole genome shotgun (WGS) entry which is preliminary data.</text>
</comment>
<dbReference type="Proteomes" id="UP000536835">
    <property type="component" value="Unassembled WGS sequence"/>
</dbReference>
<dbReference type="RefSeq" id="WP_173199606.1">
    <property type="nucleotide sequence ID" value="NZ_JABFCX010000003.1"/>
</dbReference>
<feature type="compositionally biased region" description="Basic and acidic residues" evidence="1">
    <location>
        <begin position="85"/>
        <end position="95"/>
    </location>
</feature>
<organism evidence="2 3">
    <name type="scientific">Parvularcula mediterranea</name>
    <dbReference type="NCBI Taxonomy" id="2732508"/>
    <lineage>
        <taxon>Bacteria</taxon>
        <taxon>Pseudomonadati</taxon>
        <taxon>Pseudomonadota</taxon>
        <taxon>Alphaproteobacteria</taxon>
        <taxon>Parvularculales</taxon>
        <taxon>Parvularculaceae</taxon>
        <taxon>Parvularcula</taxon>
    </lineage>
</organism>
<accession>A0A7Y3RMG3</accession>
<protein>
    <submittedName>
        <fullName evidence="2">Uncharacterized protein</fullName>
    </submittedName>
</protein>
<evidence type="ECO:0000313" key="3">
    <source>
        <dbReference type="Proteomes" id="UP000536835"/>
    </source>
</evidence>
<gene>
    <name evidence="2" type="ORF">HK107_10780</name>
</gene>
<proteinExistence type="predicted"/>
<dbReference type="EMBL" id="JABFCX010000003">
    <property type="protein sequence ID" value="NNU16802.1"/>
    <property type="molecule type" value="Genomic_DNA"/>
</dbReference>
<dbReference type="AlphaFoldDB" id="A0A7Y3RMG3"/>
<sequence length="104" mass="11845">MPDKKKRSPQEKKALSYAKDRRNDYGENDKASRKAVPARKAKEHRQNRRGAKQAANQLTSMPEEVAEEIESSLIQGVERVGAWKKKPDVPLEKHVATRQARKPS</sequence>
<feature type="compositionally biased region" description="Basic residues" evidence="1">
    <location>
        <begin position="36"/>
        <end position="51"/>
    </location>
</feature>
<keyword evidence="3" id="KW-1185">Reference proteome</keyword>
<feature type="region of interest" description="Disordered" evidence="1">
    <location>
        <begin position="1"/>
        <end position="63"/>
    </location>
</feature>
<feature type="compositionally biased region" description="Basic and acidic residues" evidence="1">
    <location>
        <begin position="1"/>
        <end position="32"/>
    </location>
</feature>
<evidence type="ECO:0000256" key="1">
    <source>
        <dbReference type="SAM" id="MobiDB-lite"/>
    </source>
</evidence>